<comment type="caution">
    <text evidence="4">The sequence shown here is derived from an EMBL/GenBank/DDBJ whole genome shotgun (WGS) entry which is preliminary data.</text>
</comment>
<dbReference type="Proteomes" id="UP001293254">
    <property type="component" value="Unassembled WGS sequence"/>
</dbReference>
<proteinExistence type="predicted"/>
<dbReference type="Pfam" id="PF00076">
    <property type="entry name" value="RRM_1"/>
    <property type="match status" value="1"/>
</dbReference>
<keyword evidence="1" id="KW-0694">RNA-binding</keyword>
<feature type="region of interest" description="Disordered" evidence="2">
    <location>
        <begin position="1"/>
        <end position="51"/>
    </location>
</feature>
<dbReference type="InterPro" id="IPR035979">
    <property type="entry name" value="RBD_domain_sf"/>
</dbReference>
<evidence type="ECO:0000256" key="2">
    <source>
        <dbReference type="SAM" id="MobiDB-lite"/>
    </source>
</evidence>
<feature type="compositionally biased region" description="Pro residues" evidence="2">
    <location>
        <begin position="15"/>
        <end position="50"/>
    </location>
</feature>
<feature type="compositionally biased region" description="Polar residues" evidence="2">
    <location>
        <begin position="508"/>
        <end position="523"/>
    </location>
</feature>
<accession>A0AAE1YFL7</accession>
<feature type="domain" description="RRM" evidence="3">
    <location>
        <begin position="553"/>
        <end position="625"/>
    </location>
</feature>
<dbReference type="InterPro" id="IPR012921">
    <property type="entry name" value="SPOC_C"/>
</dbReference>
<dbReference type="SUPFAM" id="SSF54928">
    <property type="entry name" value="RNA-binding domain, RBD"/>
    <property type="match status" value="1"/>
</dbReference>
<reference evidence="4" key="1">
    <citation type="submission" date="2020-06" db="EMBL/GenBank/DDBJ databases">
        <authorList>
            <person name="Li T."/>
            <person name="Hu X."/>
            <person name="Zhang T."/>
            <person name="Song X."/>
            <person name="Zhang H."/>
            <person name="Dai N."/>
            <person name="Sheng W."/>
            <person name="Hou X."/>
            <person name="Wei L."/>
        </authorList>
    </citation>
    <scope>NUCLEOTIDE SEQUENCE</scope>
    <source>
        <strain evidence="4">3651</strain>
        <tissue evidence="4">Leaf</tissue>
    </source>
</reference>
<keyword evidence="5" id="KW-1185">Reference proteome</keyword>
<evidence type="ECO:0000313" key="4">
    <source>
        <dbReference type="EMBL" id="KAK4428668.1"/>
    </source>
</evidence>
<feature type="region of interest" description="Disordered" evidence="2">
    <location>
        <begin position="1060"/>
        <end position="1133"/>
    </location>
</feature>
<evidence type="ECO:0000259" key="3">
    <source>
        <dbReference type="PROSITE" id="PS50102"/>
    </source>
</evidence>
<dbReference type="PANTHER" id="PTHR21494">
    <property type="entry name" value="ACTIVATING SIGNAL COINTEGRATOR 1 COMPLEX SUBUNIT 2 ASC-1 COMPLEX SUBUNIT P100"/>
    <property type="match status" value="1"/>
</dbReference>
<dbReference type="SMART" id="SM00360">
    <property type="entry name" value="RRM"/>
    <property type="match status" value="1"/>
</dbReference>
<dbReference type="GO" id="GO:0043130">
    <property type="term" value="F:ubiquitin binding"/>
    <property type="evidence" value="ECO:0007669"/>
    <property type="project" value="TreeGrafter"/>
</dbReference>
<dbReference type="Pfam" id="PF07744">
    <property type="entry name" value="SPOC"/>
    <property type="match status" value="1"/>
</dbReference>
<dbReference type="EMBL" id="JACGWO010000004">
    <property type="protein sequence ID" value="KAK4428668.1"/>
    <property type="molecule type" value="Genomic_DNA"/>
</dbReference>
<dbReference type="CDD" id="cd00590">
    <property type="entry name" value="RRM_SF"/>
    <property type="match status" value="1"/>
</dbReference>
<feature type="region of interest" description="Disordered" evidence="2">
    <location>
        <begin position="470"/>
        <end position="532"/>
    </location>
</feature>
<feature type="region of interest" description="Disordered" evidence="2">
    <location>
        <begin position="310"/>
        <end position="335"/>
    </location>
</feature>
<dbReference type="PROSITE" id="PS50102">
    <property type="entry name" value="RRM"/>
    <property type="match status" value="1"/>
</dbReference>
<dbReference type="CDD" id="cd21546">
    <property type="entry name" value="SPOC_FPA-like"/>
    <property type="match status" value="1"/>
</dbReference>
<reference evidence="4" key="2">
    <citation type="journal article" date="2024" name="Plant">
        <title>Genomic evolution and insights into agronomic trait innovations of Sesamum species.</title>
        <authorList>
            <person name="Miao H."/>
            <person name="Wang L."/>
            <person name="Qu L."/>
            <person name="Liu H."/>
            <person name="Sun Y."/>
            <person name="Le M."/>
            <person name="Wang Q."/>
            <person name="Wei S."/>
            <person name="Zheng Y."/>
            <person name="Lin W."/>
            <person name="Duan Y."/>
            <person name="Cao H."/>
            <person name="Xiong S."/>
            <person name="Wang X."/>
            <person name="Wei L."/>
            <person name="Li C."/>
            <person name="Ma Q."/>
            <person name="Ju M."/>
            <person name="Zhao R."/>
            <person name="Li G."/>
            <person name="Mu C."/>
            <person name="Tian Q."/>
            <person name="Mei H."/>
            <person name="Zhang T."/>
            <person name="Gao T."/>
            <person name="Zhang H."/>
        </authorList>
    </citation>
    <scope>NUCLEOTIDE SEQUENCE</scope>
    <source>
        <strain evidence="4">3651</strain>
    </source>
</reference>
<dbReference type="GO" id="GO:0003723">
    <property type="term" value="F:RNA binding"/>
    <property type="evidence" value="ECO:0007669"/>
    <property type="project" value="UniProtKB-UniRule"/>
</dbReference>
<feature type="region of interest" description="Disordered" evidence="2">
    <location>
        <begin position="1004"/>
        <end position="1025"/>
    </location>
</feature>
<gene>
    <name evidence="4" type="ORF">Salat_1166600</name>
</gene>
<feature type="compositionally biased region" description="Pro residues" evidence="2">
    <location>
        <begin position="1060"/>
        <end position="1129"/>
    </location>
</feature>
<dbReference type="Gene3D" id="3.30.70.330">
    <property type="match status" value="1"/>
</dbReference>
<dbReference type="InterPro" id="IPR000504">
    <property type="entry name" value="RRM_dom"/>
</dbReference>
<evidence type="ECO:0000313" key="5">
    <source>
        <dbReference type="Proteomes" id="UP001293254"/>
    </source>
</evidence>
<name>A0AAE1YFL7_9LAMI</name>
<dbReference type="PANTHER" id="PTHR21494:SF2">
    <property type="entry name" value="NUCLEIC ACID BINDING PROTEIN"/>
    <property type="match status" value="1"/>
</dbReference>
<dbReference type="InterPro" id="IPR012677">
    <property type="entry name" value="Nucleotide-bd_a/b_plait_sf"/>
</dbReference>
<organism evidence="4 5">
    <name type="scientific">Sesamum alatum</name>
    <dbReference type="NCBI Taxonomy" id="300844"/>
    <lineage>
        <taxon>Eukaryota</taxon>
        <taxon>Viridiplantae</taxon>
        <taxon>Streptophyta</taxon>
        <taxon>Embryophyta</taxon>
        <taxon>Tracheophyta</taxon>
        <taxon>Spermatophyta</taxon>
        <taxon>Magnoliopsida</taxon>
        <taxon>eudicotyledons</taxon>
        <taxon>Gunneridae</taxon>
        <taxon>Pentapetalae</taxon>
        <taxon>asterids</taxon>
        <taxon>lamiids</taxon>
        <taxon>Lamiales</taxon>
        <taxon>Pedaliaceae</taxon>
        <taxon>Sesamum</taxon>
    </lineage>
</organism>
<evidence type="ECO:0000256" key="1">
    <source>
        <dbReference type="PROSITE-ProRule" id="PRU00176"/>
    </source>
</evidence>
<feature type="compositionally biased region" description="Polar residues" evidence="2">
    <location>
        <begin position="480"/>
        <end position="492"/>
    </location>
</feature>
<dbReference type="InterPro" id="IPR052586">
    <property type="entry name" value="ASCC2"/>
</dbReference>
<protein>
    <recommendedName>
        <fullName evidence="3">RRM domain-containing protein</fullName>
    </recommendedName>
</protein>
<sequence>MAAAEQPLKKRKLYEPPPPKSPSPQPPPPPPPPPQEPPTQPPQPYTPPPLSQEEILRRRRSQEEIRNAFECYKRIKWCIDQKDKRFMPELEEAYLSLITAARGGLCVQRLVAEHIPRYASYCPTALDAAANVVTSMYSRCFIVISRGEDIDGIAFETAKTCLLGLVDICQPAATEASTSAVIQGICSAVFLNVFTFFVSSLEGKDVFDIVDWRVLRIYEVAESFSDFEREFLEEDNSVLLKLAKFLALSFLRIFFSCPKDSLIACFEIFESTGKEGAQKGNYFLRQLTIELNDIGTHHLDEGCYAESSIRSSGAEGDEKQPMNSCPPPKGNSLSNSTPAVTKNCLLGLVLNRDPSLKNLIFSRYRMLCDSASAEVVSDITSVLEGVFESFILQVKAEDRQLDGAEGSGRDCPQKLSGIHLRKASAQINAGIDPFDEESKSMDFHYGDPGDHSNAKTFMPRELLNRQSFSPRARAPRDFRSNSFNGRSHSAQVERSPLPNIDHPIPALRSSTEAANSPFESPKQNIPPPHSSTSHAIWYSDGDPAAMDIFPASKQLWLGSLGPDASERLIRFQFEKFGPIDQLRYFPFKGFGTIDYRNIMDALKARELMRGRSPWGACLRIKFLDTGLGTRGAINGIAVGSSCHVYVGNVSSKWAKDEMMHEVKKVLHKGPRTVIDLSSEGALLMEFDSPEEAAISIAHLRWHRKESSNFFPPPSNLGPANVMMHAEGARPSPASVHVDTRNNFPANSMIGSPHAQPLMEKPPENYFNRTSGLSSLLQQLRAKYNLTHLQGSFENHTHGAPMREHERAPTKTLWINIPNISPSCITDDELLAVCNLAINKTGSVVRMSRTSMPTGSYWVIECSSTDAANTLLKNLRDCPGIFFQIEFRNPAKPHATTPSVRPDSNSLELTSPRISQEHCGPMMQTVHPFQSTWTAGGIVEIGRTGTTEQSWMCGKPESGIRPGVSIASISQTPGPSITPQQPIQASTFTRPVYAPPNSLWDARGLGHHLPPKPIPSAVPANAHGNLQGPPFLPASVTPLAQIQGSSMAPFDQMFSMPVVPPPLSSLPPPPPNLPPLPPQSDFRPPLPPQPELQPPLPPTPPPPPPPPPPPHSQPPAFPPPPSSPPPPPPSIAADTETRSLQHYPWQGILSKSGVYYCTIHAQRVDSDICNYSNAIAEPAEWPAKLDMTKRTDLRHVKSTFSSTPPHRREICWLLPSSNGDHKGFQDFISYLKQRDCAGVIKIPAAKSMWARLLFILPYSPEMCSMLSIPPNPSLCLIGLILPKETNSELA</sequence>